<comment type="cofactor">
    <cofactor evidence="1">
        <name>Zn(2+)</name>
        <dbReference type="ChEBI" id="CHEBI:29105"/>
    </cofactor>
</comment>
<organism evidence="7 8">
    <name type="scientific">Agrococcus baldri</name>
    <dbReference type="NCBI Taxonomy" id="153730"/>
    <lineage>
        <taxon>Bacteria</taxon>
        <taxon>Bacillati</taxon>
        <taxon>Actinomycetota</taxon>
        <taxon>Actinomycetes</taxon>
        <taxon>Micrococcales</taxon>
        <taxon>Microbacteriaceae</taxon>
        <taxon>Agrococcus</taxon>
    </lineage>
</organism>
<keyword evidence="5" id="KW-0862">Zinc</keyword>
<accession>A0AA94HMI5</accession>
<evidence type="ECO:0000256" key="2">
    <source>
        <dbReference type="ARBA" id="ARBA00007749"/>
    </source>
</evidence>
<dbReference type="SMART" id="SM00849">
    <property type="entry name" value="Lactamase_B"/>
    <property type="match status" value="1"/>
</dbReference>
<evidence type="ECO:0000256" key="1">
    <source>
        <dbReference type="ARBA" id="ARBA00001947"/>
    </source>
</evidence>
<dbReference type="Pfam" id="PF00753">
    <property type="entry name" value="Lactamase_B"/>
    <property type="match status" value="1"/>
</dbReference>
<dbReference type="InterPro" id="IPR051013">
    <property type="entry name" value="MBL_superfamily_lactonases"/>
</dbReference>
<comment type="caution">
    <text evidence="7">The sequence shown here is derived from an EMBL/GenBank/DDBJ whole genome shotgun (WGS) entry which is preliminary data.</text>
</comment>
<keyword evidence="8" id="KW-1185">Reference proteome</keyword>
<protein>
    <submittedName>
        <fullName evidence="7">Glyoxylase, beta-lactamase superfamily II</fullName>
    </submittedName>
</protein>
<dbReference type="InterPro" id="IPR001279">
    <property type="entry name" value="Metallo-B-lactamas"/>
</dbReference>
<evidence type="ECO:0000259" key="6">
    <source>
        <dbReference type="SMART" id="SM00849"/>
    </source>
</evidence>
<dbReference type="CDD" id="cd07729">
    <property type="entry name" value="AHL_lactonase_MBL-fold"/>
    <property type="match status" value="1"/>
</dbReference>
<evidence type="ECO:0000313" key="7">
    <source>
        <dbReference type="EMBL" id="SFS11435.1"/>
    </source>
</evidence>
<proteinExistence type="inferred from homology"/>
<dbReference type="AlphaFoldDB" id="A0AA94HMI5"/>
<dbReference type="PANTHER" id="PTHR42978:SF7">
    <property type="entry name" value="METALLO-HYDROLASE RV2300C-RELATED"/>
    <property type="match status" value="1"/>
</dbReference>
<evidence type="ECO:0000256" key="4">
    <source>
        <dbReference type="ARBA" id="ARBA00022801"/>
    </source>
</evidence>
<dbReference type="SUPFAM" id="SSF56281">
    <property type="entry name" value="Metallo-hydrolase/oxidoreductase"/>
    <property type="match status" value="1"/>
</dbReference>
<sequence length="282" mass="31353">MTRRPLIPRNATMRPEWKPEHIYAIRYATRPTALRHEHFYGHIDCGDDSMPIDYFVWLIAGQGEAILVDAGFTPEVGARRGDRIHLGSPLEAAEALGYPIAAIKSLIITHGHYDHTGYVHELPAAKVHMQERELAFWVSRHAHKEMYRAILEENDLLELVRRNLSGGVDLITGDAQLAQGVSVHLVSGHTAGMQVVRVVVDDQVVVLASDASHFFENIEADKPFSITHSTPQMFDAFDRAFELASSATAVGQIIPGHDPRVRDRLAPVDPALGLDGRVWQIV</sequence>
<keyword evidence="3" id="KW-0479">Metal-binding</keyword>
<dbReference type="GO" id="GO:0046872">
    <property type="term" value="F:metal ion binding"/>
    <property type="evidence" value="ECO:0007669"/>
    <property type="project" value="UniProtKB-KW"/>
</dbReference>
<evidence type="ECO:0000256" key="5">
    <source>
        <dbReference type="ARBA" id="ARBA00022833"/>
    </source>
</evidence>
<evidence type="ECO:0000256" key="3">
    <source>
        <dbReference type="ARBA" id="ARBA00022723"/>
    </source>
</evidence>
<dbReference type="GO" id="GO:0016787">
    <property type="term" value="F:hydrolase activity"/>
    <property type="evidence" value="ECO:0007669"/>
    <property type="project" value="UniProtKB-KW"/>
</dbReference>
<dbReference type="PANTHER" id="PTHR42978">
    <property type="entry name" value="QUORUM-QUENCHING LACTONASE YTNP-RELATED-RELATED"/>
    <property type="match status" value="1"/>
</dbReference>
<dbReference type="Proteomes" id="UP000198506">
    <property type="component" value="Unassembled WGS sequence"/>
</dbReference>
<feature type="domain" description="Metallo-beta-lactamase" evidence="6">
    <location>
        <begin position="53"/>
        <end position="257"/>
    </location>
</feature>
<dbReference type="InterPro" id="IPR036866">
    <property type="entry name" value="RibonucZ/Hydroxyglut_hydro"/>
</dbReference>
<name>A0AA94HMI5_9MICO</name>
<comment type="similarity">
    <text evidence="2">Belongs to the metallo-beta-lactamase superfamily.</text>
</comment>
<dbReference type="Gene3D" id="3.60.15.10">
    <property type="entry name" value="Ribonuclease Z/Hydroxyacylglutathione hydrolase-like"/>
    <property type="match status" value="1"/>
</dbReference>
<keyword evidence="4" id="KW-0378">Hydrolase</keyword>
<dbReference type="EMBL" id="FOZN01000002">
    <property type="protein sequence ID" value="SFS11435.1"/>
    <property type="molecule type" value="Genomic_DNA"/>
</dbReference>
<reference evidence="7 8" key="1">
    <citation type="submission" date="2016-10" db="EMBL/GenBank/DDBJ databases">
        <authorList>
            <person name="Varghese N."/>
            <person name="Submissions S."/>
        </authorList>
    </citation>
    <scope>NUCLEOTIDE SEQUENCE [LARGE SCALE GENOMIC DNA]</scope>
    <source>
        <strain evidence="7 8">IAM 15147</strain>
    </source>
</reference>
<evidence type="ECO:0000313" key="8">
    <source>
        <dbReference type="Proteomes" id="UP000198506"/>
    </source>
</evidence>
<gene>
    <name evidence="7" type="ORF">SAMN04487783_1573</name>
</gene>